<dbReference type="Proteomes" id="UP000825935">
    <property type="component" value="Chromosome 1"/>
</dbReference>
<evidence type="ECO:0000313" key="1">
    <source>
        <dbReference type="EMBL" id="KAH7447028.1"/>
    </source>
</evidence>
<accession>A0A8T2VIX5</accession>
<reference evidence="1" key="1">
    <citation type="submission" date="2021-08" db="EMBL/GenBank/DDBJ databases">
        <title>WGS assembly of Ceratopteris richardii.</title>
        <authorList>
            <person name="Marchant D.B."/>
            <person name="Chen G."/>
            <person name="Jenkins J."/>
            <person name="Shu S."/>
            <person name="Leebens-Mack J."/>
            <person name="Grimwood J."/>
            <person name="Schmutz J."/>
            <person name="Soltis P."/>
            <person name="Soltis D."/>
            <person name="Chen Z.-H."/>
        </authorList>
    </citation>
    <scope>NUCLEOTIDE SEQUENCE</scope>
    <source>
        <strain evidence="1">Whitten #5841</strain>
        <tissue evidence="1">Leaf</tissue>
    </source>
</reference>
<sequence length="30" mass="3076">MKAEANSSCLKACLHANSDSIHTNGSIGLC</sequence>
<protein>
    <submittedName>
        <fullName evidence="1">Uncharacterized protein</fullName>
    </submittedName>
</protein>
<dbReference type="AlphaFoldDB" id="A0A8T2VIX5"/>
<name>A0A8T2VIX5_CERRI</name>
<evidence type="ECO:0000313" key="2">
    <source>
        <dbReference type="Proteomes" id="UP000825935"/>
    </source>
</evidence>
<dbReference type="EMBL" id="CM035406">
    <property type="protein sequence ID" value="KAH7447028.1"/>
    <property type="molecule type" value="Genomic_DNA"/>
</dbReference>
<organism evidence="1 2">
    <name type="scientific">Ceratopteris richardii</name>
    <name type="common">Triangle waterfern</name>
    <dbReference type="NCBI Taxonomy" id="49495"/>
    <lineage>
        <taxon>Eukaryota</taxon>
        <taxon>Viridiplantae</taxon>
        <taxon>Streptophyta</taxon>
        <taxon>Embryophyta</taxon>
        <taxon>Tracheophyta</taxon>
        <taxon>Polypodiopsida</taxon>
        <taxon>Polypodiidae</taxon>
        <taxon>Polypodiales</taxon>
        <taxon>Pteridineae</taxon>
        <taxon>Pteridaceae</taxon>
        <taxon>Parkerioideae</taxon>
        <taxon>Ceratopteris</taxon>
    </lineage>
</organism>
<comment type="caution">
    <text evidence="1">The sequence shown here is derived from an EMBL/GenBank/DDBJ whole genome shotgun (WGS) entry which is preliminary data.</text>
</comment>
<proteinExistence type="predicted"/>
<keyword evidence="2" id="KW-1185">Reference proteome</keyword>
<gene>
    <name evidence="1" type="ORF">KP509_01G088100</name>
</gene>